<name>A0A839EY47_9GAMM</name>
<dbReference type="SUPFAM" id="SSF56281">
    <property type="entry name" value="Metallo-hydrolase/oxidoreductase"/>
    <property type="match status" value="1"/>
</dbReference>
<evidence type="ECO:0000259" key="2">
    <source>
        <dbReference type="SMART" id="SM00849"/>
    </source>
</evidence>
<reference evidence="3 4" key="1">
    <citation type="submission" date="2020-07" db="EMBL/GenBank/DDBJ databases">
        <title>Genomic Encyclopedia of Type Strains, Phase IV (KMG-V): Genome sequencing to study the core and pangenomes of soil and plant-associated prokaryotes.</title>
        <authorList>
            <person name="Whitman W."/>
        </authorList>
    </citation>
    <scope>NUCLEOTIDE SEQUENCE [LARGE SCALE GENOMIC DNA]</scope>
    <source>
        <strain evidence="3 4">RH2WT43</strain>
    </source>
</reference>
<evidence type="ECO:0000313" key="3">
    <source>
        <dbReference type="EMBL" id="MBA8888685.1"/>
    </source>
</evidence>
<protein>
    <submittedName>
        <fullName evidence="3">Metallo-beta-lactamase class B</fullName>
        <ecNumber evidence="3">3.5.2.6</ecNumber>
    </submittedName>
</protein>
<dbReference type="RefSeq" id="WP_182531718.1">
    <property type="nucleotide sequence ID" value="NZ_JACGXL010000004.1"/>
</dbReference>
<keyword evidence="1" id="KW-0732">Signal</keyword>
<dbReference type="SMART" id="SM00849">
    <property type="entry name" value="Lactamase_B"/>
    <property type="match status" value="1"/>
</dbReference>
<accession>A0A839EY47</accession>
<dbReference type="InterPro" id="IPR050855">
    <property type="entry name" value="NDM-1-like"/>
</dbReference>
<proteinExistence type="predicted"/>
<dbReference type="GO" id="GO:0008800">
    <property type="term" value="F:beta-lactamase activity"/>
    <property type="evidence" value="ECO:0007669"/>
    <property type="project" value="UniProtKB-EC"/>
</dbReference>
<gene>
    <name evidence="3" type="ORF">FHW12_002918</name>
</gene>
<organism evidence="3 4">
    <name type="scientific">Dokdonella fugitiva</name>
    <dbReference type="NCBI Taxonomy" id="328517"/>
    <lineage>
        <taxon>Bacteria</taxon>
        <taxon>Pseudomonadati</taxon>
        <taxon>Pseudomonadota</taxon>
        <taxon>Gammaproteobacteria</taxon>
        <taxon>Lysobacterales</taxon>
        <taxon>Rhodanobacteraceae</taxon>
        <taxon>Dokdonella</taxon>
    </lineage>
</organism>
<dbReference type="Proteomes" id="UP000550401">
    <property type="component" value="Unassembled WGS sequence"/>
</dbReference>
<keyword evidence="3" id="KW-0378">Hydrolase</keyword>
<dbReference type="NCBIfam" id="NF012229">
    <property type="entry name" value="bla_class_B_core"/>
    <property type="match status" value="1"/>
</dbReference>
<feature type="chain" id="PRO_5032515210" evidence="1">
    <location>
        <begin position="23"/>
        <end position="282"/>
    </location>
</feature>
<dbReference type="EC" id="3.5.2.6" evidence="3"/>
<dbReference type="EMBL" id="JACGXL010000004">
    <property type="protein sequence ID" value="MBA8888685.1"/>
    <property type="molecule type" value="Genomic_DNA"/>
</dbReference>
<dbReference type="AlphaFoldDB" id="A0A839EY47"/>
<evidence type="ECO:0000256" key="1">
    <source>
        <dbReference type="SAM" id="SignalP"/>
    </source>
</evidence>
<dbReference type="InterPro" id="IPR001279">
    <property type="entry name" value="Metallo-B-lactamas"/>
</dbReference>
<dbReference type="InterPro" id="IPR036866">
    <property type="entry name" value="RibonucZ/Hydroxyglut_hydro"/>
</dbReference>
<feature type="domain" description="Metallo-beta-lactamase" evidence="2">
    <location>
        <begin position="55"/>
        <end position="247"/>
    </location>
</feature>
<evidence type="ECO:0000313" key="4">
    <source>
        <dbReference type="Proteomes" id="UP000550401"/>
    </source>
</evidence>
<dbReference type="Pfam" id="PF00753">
    <property type="entry name" value="Lactamase_B"/>
    <property type="match status" value="1"/>
</dbReference>
<sequence length="282" mass="30201">MILSLAFSAALSLAPLATALHADEKPKTCSRCDDWNAPVDPYPLAENTWYVGTKGLSSVLVVDEDGLVLIDGGLPQSAARILDNVRKAGFDPSRIRWILDSHAHFDHAGGIAALARITGAQVAAGRNGVIALTHGSYHPDDPQKGFGASAHFPPVRRVHAVDDGDVITVGRTTITAVASPGHAPGGMSWRWRSCHDGACRDVVYLDSLNPVSTDDYRFTDHPDVVSALRATEDRLAALPCDVAMAAHPDQLPATSDASTTPCAAYAEEGRENLRKRLEKERR</sequence>
<feature type="signal peptide" evidence="1">
    <location>
        <begin position="1"/>
        <end position="22"/>
    </location>
</feature>
<dbReference type="Gene3D" id="3.60.15.10">
    <property type="entry name" value="Ribonuclease Z/Hydroxyacylglutathione hydrolase-like"/>
    <property type="match status" value="1"/>
</dbReference>
<comment type="caution">
    <text evidence="3">The sequence shown here is derived from an EMBL/GenBank/DDBJ whole genome shotgun (WGS) entry which is preliminary data.</text>
</comment>
<keyword evidence="4" id="KW-1185">Reference proteome</keyword>
<dbReference type="PANTHER" id="PTHR42951">
    <property type="entry name" value="METALLO-BETA-LACTAMASE DOMAIN-CONTAINING"/>
    <property type="match status" value="1"/>
</dbReference>
<dbReference type="NCBIfam" id="NF033105">
    <property type="entry name" value="bla_subclass_B3"/>
    <property type="match status" value="1"/>
</dbReference>
<dbReference type="PANTHER" id="PTHR42951:SF17">
    <property type="entry name" value="METALLO-BETA-LACTAMASE DOMAIN-CONTAINING PROTEIN"/>
    <property type="match status" value="1"/>
</dbReference>